<dbReference type="EMBL" id="CP134146">
    <property type="protein sequence ID" value="WNC70127.1"/>
    <property type="molecule type" value="Genomic_DNA"/>
</dbReference>
<reference evidence="4" key="1">
    <citation type="submission" date="2023-09" db="EMBL/GenBank/DDBJ databases">
        <authorList>
            <person name="Li S."/>
            <person name="Li X."/>
            <person name="Zhang C."/>
            <person name="Zhao Z."/>
        </authorList>
    </citation>
    <scope>NUCLEOTIDE SEQUENCE [LARGE SCALE GENOMIC DNA]</scope>
    <source>
        <strain evidence="4">SQ345</strain>
    </source>
</reference>
<evidence type="ECO:0000313" key="4">
    <source>
        <dbReference type="Proteomes" id="UP001248581"/>
    </source>
</evidence>
<dbReference type="PANTHER" id="PTHR12147">
    <property type="entry name" value="METALLOPEPTIDASE M28 FAMILY MEMBER"/>
    <property type="match status" value="1"/>
</dbReference>
<feature type="domain" description="Peptidase M28" evidence="2">
    <location>
        <begin position="207"/>
        <end position="408"/>
    </location>
</feature>
<evidence type="ECO:0000313" key="3">
    <source>
        <dbReference type="EMBL" id="WNC70127.1"/>
    </source>
</evidence>
<dbReference type="InterPro" id="IPR045175">
    <property type="entry name" value="M28_fam"/>
</dbReference>
<proteinExistence type="predicted"/>
<organism evidence="3 4">
    <name type="scientific">Thalassotalea nanhaiensis</name>
    <dbReference type="NCBI Taxonomy" id="3065648"/>
    <lineage>
        <taxon>Bacteria</taxon>
        <taxon>Pseudomonadati</taxon>
        <taxon>Pseudomonadota</taxon>
        <taxon>Gammaproteobacteria</taxon>
        <taxon>Alteromonadales</taxon>
        <taxon>Colwelliaceae</taxon>
        <taxon>Thalassotalea</taxon>
    </lineage>
</organism>
<dbReference type="SUPFAM" id="SSF53187">
    <property type="entry name" value="Zn-dependent exopeptidases"/>
    <property type="match status" value="1"/>
</dbReference>
<dbReference type="Gene3D" id="3.40.630.10">
    <property type="entry name" value="Zn peptidases"/>
    <property type="match status" value="2"/>
</dbReference>
<dbReference type="PANTHER" id="PTHR12147:SF26">
    <property type="entry name" value="PEPTIDASE M28 DOMAIN-CONTAINING PROTEIN"/>
    <property type="match status" value="1"/>
</dbReference>
<name>A0ABY9TMT2_9GAMM</name>
<dbReference type="RefSeq" id="WP_348389268.1">
    <property type="nucleotide sequence ID" value="NZ_CP134146.1"/>
</dbReference>
<gene>
    <name evidence="3" type="ORF">RI845_08295</name>
</gene>
<evidence type="ECO:0000256" key="1">
    <source>
        <dbReference type="SAM" id="SignalP"/>
    </source>
</evidence>
<accession>A0ABY9TMT2</accession>
<dbReference type="Pfam" id="PF04389">
    <property type="entry name" value="Peptidase_M28"/>
    <property type="match status" value="1"/>
</dbReference>
<dbReference type="Proteomes" id="UP001248581">
    <property type="component" value="Chromosome"/>
</dbReference>
<dbReference type="InterPro" id="IPR007484">
    <property type="entry name" value="Peptidase_M28"/>
</dbReference>
<keyword evidence="4" id="KW-1185">Reference proteome</keyword>
<feature type="signal peptide" evidence="1">
    <location>
        <begin position="1"/>
        <end position="21"/>
    </location>
</feature>
<keyword evidence="1" id="KW-0732">Signal</keyword>
<sequence length="435" mass="47783">MNIKPYYTALILAALSNICVASDITVANIEKDMQFLSSDELKGRLAGSPEIGIAEDYIATQFKQAGLQPLNGLSSFKQNFTLQRYVPDNISVKLNSNTIDNQFIAFSGSASSFEFNQDNANIKVVSQADDLRAELKHVNTNGGNNILLVNSAHKELFKRYKNHFAGGSQSNEKRKPATLVMILTDTVTIDEVLVSGSIQHLQQQLTNMIAVKPGSEKPNEYVVFSAHHDHIGTTANGEEDGIYNGANDDASGVSAVLNLARHYQNIDNKRSIMYVTFTAEESGLLGSSYFIKDIDASSIVAMLNIEMIGKPSEFGPGTFWMTGYERSNLAQILNKNLNAKEQQIFADPYPKYKLFYRSDNASLAQLGVPAHSLSSTQMSNDHDYHQVSDELATLDLPQMTQIVNAIAKASKSLVSGKDTPNRIEKVKPRATGLIF</sequence>
<feature type="chain" id="PRO_5046370029" evidence="1">
    <location>
        <begin position="22"/>
        <end position="435"/>
    </location>
</feature>
<protein>
    <submittedName>
        <fullName evidence="3">M28 family peptidase</fullName>
    </submittedName>
</protein>
<evidence type="ECO:0000259" key="2">
    <source>
        <dbReference type="Pfam" id="PF04389"/>
    </source>
</evidence>